<dbReference type="Gene3D" id="3.20.20.190">
    <property type="entry name" value="Phosphatidylinositol (PI) phosphodiesterase"/>
    <property type="match status" value="1"/>
</dbReference>
<evidence type="ECO:0000259" key="2">
    <source>
        <dbReference type="PROSITE" id="PS51704"/>
    </source>
</evidence>
<dbReference type="GO" id="GO:0008081">
    <property type="term" value="F:phosphoric diester hydrolase activity"/>
    <property type="evidence" value="ECO:0007669"/>
    <property type="project" value="InterPro"/>
</dbReference>
<dbReference type="PANTHER" id="PTHR46211">
    <property type="entry name" value="GLYCEROPHOSPHORYL DIESTER PHOSPHODIESTERASE"/>
    <property type="match status" value="1"/>
</dbReference>
<proteinExistence type="predicted"/>
<dbReference type="EMBL" id="WSFT01000051">
    <property type="protein sequence ID" value="MBS4539513.1"/>
    <property type="molecule type" value="Genomic_DNA"/>
</dbReference>
<dbReference type="AlphaFoldDB" id="A0A942Z9N5"/>
<gene>
    <name evidence="3" type="ORF">GOQ27_13640</name>
</gene>
<feature type="transmembrane region" description="Helical" evidence="1">
    <location>
        <begin position="214"/>
        <end position="241"/>
    </location>
</feature>
<feature type="transmembrane region" description="Helical" evidence="1">
    <location>
        <begin position="119"/>
        <end position="138"/>
    </location>
</feature>
<dbReference type="InterPro" id="IPR017946">
    <property type="entry name" value="PLC-like_Pdiesterase_TIM-brl"/>
</dbReference>
<reference evidence="3" key="1">
    <citation type="submission" date="2019-12" db="EMBL/GenBank/DDBJ databases">
        <title>Clostridiaceae gen. nov. sp. nov., isolated from sediment in Xinjiang, China.</title>
        <authorList>
            <person name="Zhang R."/>
        </authorList>
    </citation>
    <scope>NUCLEOTIDE SEQUENCE</scope>
    <source>
        <strain evidence="3">D2Q-11</strain>
    </source>
</reference>
<protein>
    <submittedName>
        <fullName evidence="3">Glycerophosphoryl diester phosphodiesterase membrane domain-containing protein</fullName>
    </submittedName>
</protein>
<evidence type="ECO:0000256" key="1">
    <source>
        <dbReference type="SAM" id="Phobius"/>
    </source>
</evidence>
<feature type="transmembrane region" description="Helical" evidence="1">
    <location>
        <begin position="261"/>
        <end position="286"/>
    </location>
</feature>
<dbReference type="GO" id="GO:0006629">
    <property type="term" value="P:lipid metabolic process"/>
    <property type="evidence" value="ECO:0007669"/>
    <property type="project" value="InterPro"/>
</dbReference>
<keyword evidence="1" id="KW-1133">Transmembrane helix</keyword>
<dbReference type="SUPFAM" id="SSF51695">
    <property type="entry name" value="PLC-like phosphodiesterases"/>
    <property type="match status" value="1"/>
</dbReference>
<dbReference type="PANTHER" id="PTHR46211:SF8">
    <property type="entry name" value="PHOSPHODIESTERASE"/>
    <property type="match status" value="1"/>
</dbReference>
<comment type="caution">
    <text evidence="3">The sequence shown here is derived from an EMBL/GenBank/DDBJ whole genome shotgun (WGS) entry which is preliminary data.</text>
</comment>
<dbReference type="InterPro" id="IPR018476">
    <property type="entry name" value="GlyceroP-diester-Pdiesterase_M"/>
</dbReference>
<feature type="domain" description="GP-PDE" evidence="2">
    <location>
        <begin position="355"/>
        <end position="585"/>
    </location>
</feature>
<feature type="transmembrane region" description="Helical" evidence="1">
    <location>
        <begin position="325"/>
        <end position="344"/>
    </location>
</feature>
<feature type="transmembrane region" description="Helical" evidence="1">
    <location>
        <begin position="20"/>
        <end position="42"/>
    </location>
</feature>
<feature type="transmembrane region" description="Helical" evidence="1">
    <location>
        <begin position="167"/>
        <end position="193"/>
    </location>
</feature>
<sequence>MYAMLKNSLEDFSKLYKKYILFELIFMIVSSFLFVPLISYIYSRILISMGSRSLINNDILKIVLSYEGIIGLLIVAILSVTFIFIEFGVLIIISQKEYFEKEISILNSFITILKKVPKILSIEILPLTILLLLLIPFIDLPMSSELVQDVDLQYYIRRKIIDSYKYLAIYITLIFSLGYIFLRLIFTFHCIVIEGKSTLESIKCSWELTDDNEISILIKLILFNSIIVMFGFFIISSLTFITNEIQYTINSNYLKELFITLSGYVTYALILLLLPVNVIFITRLYYSRNLKIEGKVTDKLVPYTNYSISKLENKFYNLLYNRRHIVILISIVALIITFSINYFLNKDIMYLGRNISVAGHRGDMVSAPENSLSSIRSALNKNIKYIEVDVQTTKDGIVILYHDINLRRLAGLSKNISELTYIELSEIDIGAGFSNKFEGERIPTLDDTLEEVKGKAQLIIELKAYNSNDELVEKVINIIEENNMESEVYIQSFDYNLLKKVRSINNNIKIGQIMYIAAGDLSYLDVDFYSIEKSMLSNKIIQHGRSNNREIWVWTVNNEDNIKETLKYDIDGIITDYPLKVKEIIEFSF</sequence>
<evidence type="ECO:0000313" key="3">
    <source>
        <dbReference type="EMBL" id="MBS4539513.1"/>
    </source>
</evidence>
<evidence type="ECO:0000313" key="4">
    <source>
        <dbReference type="Proteomes" id="UP000724672"/>
    </source>
</evidence>
<feature type="transmembrane region" description="Helical" evidence="1">
    <location>
        <begin position="69"/>
        <end position="93"/>
    </location>
</feature>
<dbReference type="InterPro" id="IPR030395">
    <property type="entry name" value="GP_PDE_dom"/>
</dbReference>
<dbReference type="Pfam" id="PF03009">
    <property type="entry name" value="GDPD"/>
    <property type="match status" value="1"/>
</dbReference>
<keyword evidence="4" id="KW-1185">Reference proteome</keyword>
<organism evidence="3 4">
    <name type="scientific">Anaeromonas frigoriresistens</name>
    <dbReference type="NCBI Taxonomy" id="2683708"/>
    <lineage>
        <taxon>Bacteria</taxon>
        <taxon>Bacillati</taxon>
        <taxon>Bacillota</taxon>
        <taxon>Tissierellia</taxon>
        <taxon>Tissierellales</taxon>
        <taxon>Thermohalobacteraceae</taxon>
        <taxon>Anaeromonas</taxon>
    </lineage>
</organism>
<accession>A0A942Z9N5</accession>
<name>A0A942Z9N5_9FIRM</name>
<dbReference type="Pfam" id="PF10110">
    <property type="entry name" value="GPDPase_memb"/>
    <property type="match status" value="1"/>
</dbReference>
<keyword evidence="1" id="KW-0472">Membrane</keyword>
<dbReference type="PROSITE" id="PS51704">
    <property type="entry name" value="GP_PDE"/>
    <property type="match status" value="1"/>
</dbReference>
<keyword evidence="1" id="KW-0812">Transmembrane</keyword>
<dbReference type="Proteomes" id="UP000724672">
    <property type="component" value="Unassembled WGS sequence"/>
</dbReference>